<dbReference type="Gene3D" id="1.10.3910.10">
    <property type="entry name" value="SP0561-like"/>
    <property type="match status" value="1"/>
</dbReference>
<dbReference type="InterPro" id="IPR038062">
    <property type="entry name" value="ScdA-like_N_sf"/>
</dbReference>
<feature type="domain" description="DUF1858" evidence="1">
    <location>
        <begin position="6"/>
        <end position="58"/>
    </location>
</feature>
<keyword evidence="3" id="KW-1185">Reference proteome</keyword>
<organism evidence="2 3">
    <name type="scientific">Kouleothrix aurantiaca</name>
    <dbReference type="NCBI Taxonomy" id="186479"/>
    <lineage>
        <taxon>Bacteria</taxon>
        <taxon>Bacillati</taxon>
        <taxon>Chloroflexota</taxon>
        <taxon>Chloroflexia</taxon>
        <taxon>Chloroflexales</taxon>
        <taxon>Roseiflexineae</taxon>
        <taxon>Roseiflexaceae</taxon>
        <taxon>Kouleothrix</taxon>
    </lineage>
</organism>
<comment type="caution">
    <text evidence="2">The sequence shown here is derived from an EMBL/GenBank/DDBJ whole genome shotgun (WGS) entry which is preliminary data.</text>
</comment>
<dbReference type="InterPro" id="IPR015077">
    <property type="entry name" value="DUF1858"/>
</dbReference>
<dbReference type="AlphaFoldDB" id="A0A0P9D591"/>
<accession>A0A0P9D591</accession>
<dbReference type="Pfam" id="PF08984">
    <property type="entry name" value="DUF1858"/>
    <property type="match status" value="1"/>
</dbReference>
<dbReference type="Proteomes" id="UP000050509">
    <property type="component" value="Unassembled WGS sequence"/>
</dbReference>
<protein>
    <recommendedName>
        <fullName evidence="1">DUF1858 domain-containing protein</fullName>
    </recommendedName>
</protein>
<evidence type="ECO:0000313" key="3">
    <source>
        <dbReference type="Proteomes" id="UP000050509"/>
    </source>
</evidence>
<gene>
    <name evidence="2" type="ORF">SE17_05050</name>
</gene>
<reference evidence="2 3" key="1">
    <citation type="submission" date="2015-09" db="EMBL/GenBank/DDBJ databases">
        <title>Draft genome sequence of Kouleothrix aurantiaca JCM 19913.</title>
        <authorList>
            <person name="Hemp J."/>
        </authorList>
    </citation>
    <scope>NUCLEOTIDE SEQUENCE [LARGE SCALE GENOMIC DNA]</scope>
    <source>
        <strain evidence="2 3">COM-B</strain>
    </source>
</reference>
<dbReference type="NCBIfam" id="TIGR03980">
    <property type="entry name" value="prismane_assoc"/>
    <property type="match status" value="1"/>
</dbReference>
<name>A0A0P9D591_9CHLR</name>
<dbReference type="InterPro" id="IPR023883">
    <property type="entry name" value="CHP03980_redox-disulphide"/>
</dbReference>
<dbReference type="EMBL" id="LJCR01000091">
    <property type="protein sequence ID" value="KPV54227.1"/>
    <property type="molecule type" value="Genomic_DNA"/>
</dbReference>
<proteinExistence type="predicted"/>
<dbReference type="SUPFAM" id="SSF140683">
    <property type="entry name" value="SP0561-like"/>
    <property type="match status" value="1"/>
</dbReference>
<dbReference type="PANTHER" id="PTHR39341">
    <property type="entry name" value="BSL7085 PROTEIN"/>
    <property type="match status" value="1"/>
</dbReference>
<evidence type="ECO:0000313" key="2">
    <source>
        <dbReference type="EMBL" id="KPV54227.1"/>
    </source>
</evidence>
<dbReference type="PANTHER" id="PTHR39341:SF1">
    <property type="entry name" value="DUF1858 DOMAIN-CONTAINING PROTEIN"/>
    <property type="match status" value="1"/>
</dbReference>
<sequence length="78" mass="8817">MDTRSIARDWTIERIFSEYPAAIPVLLAHRLACVGCSMARFCTLEDAMTIYRLPHEQLLEDLQQAIGNVRRPAGQTNA</sequence>
<evidence type="ECO:0000259" key="1">
    <source>
        <dbReference type="Pfam" id="PF08984"/>
    </source>
</evidence>